<name>X1IR61_9ZZZZ</name>
<organism evidence="2">
    <name type="scientific">marine sediment metagenome</name>
    <dbReference type="NCBI Taxonomy" id="412755"/>
    <lineage>
        <taxon>unclassified sequences</taxon>
        <taxon>metagenomes</taxon>
        <taxon>ecological metagenomes</taxon>
    </lineage>
</organism>
<dbReference type="InterPro" id="IPR011604">
    <property type="entry name" value="PDDEXK-like_dom_sf"/>
</dbReference>
<dbReference type="AlphaFoldDB" id="X1IR61"/>
<feature type="non-terminal residue" evidence="2">
    <location>
        <position position="1"/>
    </location>
</feature>
<gene>
    <name evidence="2" type="ORF">S03H2_28907</name>
</gene>
<dbReference type="EMBL" id="BARU01017421">
    <property type="protein sequence ID" value="GAH60013.1"/>
    <property type="molecule type" value="Genomic_DNA"/>
</dbReference>
<sequence>KLEDGSTLILDYKSGYEMLKPRKTDKLEKMEFKRKSIRNNIRSFQLPLYYYFENKKYEDVPLNAAFYSLRNFKLTYLHDGKDDIAKSMNIYMKSLEFILREIIASDKTFVADREKERICNYCPFFYLCR</sequence>
<accession>X1IR61</accession>
<proteinExistence type="predicted"/>
<dbReference type="InterPro" id="IPR038726">
    <property type="entry name" value="PDDEXK_AddAB-type"/>
</dbReference>
<dbReference type="Pfam" id="PF12705">
    <property type="entry name" value="PDDEXK_1"/>
    <property type="match status" value="1"/>
</dbReference>
<dbReference type="Gene3D" id="3.90.320.10">
    <property type="match status" value="1"/>
</dbReference>
<feature type="domain" description="PD-(D/E)XK endonuclease-like" evidence="1">
    <location>
        <begin position="4"/>
        <end position="129"/>
    </location>
</feature>
<evidence type="ECO:0000259" key="1">
    <source>
        <dbReference type="Pfam" id="PF12705"/>
    </source>
</evidence>
<protein>
    <recommendedName>
        <fullName evidence="1">PD-(D/E)XK endonuclease-like domain-containing protein</fullName>
    </recommendedName>
</protein>
<reference evidence="2" key="1">
    <citation type="journal article" date="2014" name="Front. Microbiol.">
        <title>High frequency of phylogenetically diverse reductive dehalogenase-homologous genes in deep subseafloor sedimentary metagenomes.</title>
        <authorList>
            <person name="Kawai M."/>
            <person name="Futagami T."/>
            <person name="Toyoda A."/>
            <person name="Takaki Y."/>
            <person name="Nishi S."/>
            <person name="Hori S."/>
            <person name="Arai W."/>
            <person name="Tsubouchi T."/>
            <person name="Morono Y."/>
            <person name="Uchiyama I."/>
            <person name="Ito T."/>
            <person name="Fujiyama A."/>
            <person name="Inagaki F."/>
            <person name="Takami H."/>
        </authorList>
    </citation>
    <scope>NUCLEOTIDE SEQUENCE</scope>
    <source>
        <strain evidence="2">Expedition CK06-06</strain>
    </source>
</reference>
<evidence type="ECO:0000313" key="2">
    <source>
        <dbReference type="EMBL" id="GAH60013.1"/>
    </source>
</evidence>
<comment type="caution">
    <text evidence="2">The sequence shown here is derived from an EMBL/GenBank/DDBJ whole genome shotgun (WGS) entry which is preliminary data.</text>
</comment>